<reference evidence="2 3" key="1">
    <citation type="submission" date="2019-04" db="EMBL/GenBank/DDBJ databases">
        <title>Draft genome of the big-headed turtle Platysternon megacephalum.</title>
        <authorList>
            <person name="Gong S."/>
        </authorList>
    </citation>
    <scope>NUCLEOTIDE SEQUENCE [LARGE SCALE GENOMIC DNA]</scope>
    <source>
        <strain evidence="2">DO16091913</strain>
        <tissue evidence="2">Muscle</tissue>
    </source>
</reference>
<keyword evidence="3" id="KW-1185">Reference proteome</keyword>
<evidence type="ECO:0000256" key="1">
    <source>
        <dbReference type="SAM" id="MobiDB-lite"/>
    </source>
</evidence>
<proteinExistence type="predicted"/>
<sequence>MTSPTTLHTSEEPKSQAPAMNREEKEEEMEKEEEEAYGGWATRAFSCAMSQDKFLTPQQSSQSLQLTTGETKAGEGASGAVFVTEENSYFENYSSLLVYNTWI</sequence>
<feature type="region of interest" description="Disordered" evidence="1">
    <location>
        <begin position="1"/>
        <end position="36"/>
    </location>
</feature>
<dbReference type="AlphaFoldDB" id="A0A4D9ENP7"/>
<comment type="caution">
    <text evidence="2">The sequence shown here is derived from an EMBL/GenBank/DDBJ whole genome shotgun (WGS) entry which is preliminary data.</text>
</comment>
<gene>
    <name evidence="2" type="ORF">DR999_PMT04765</name>
</gene>
<dbReference type="EMBL" id="QXTE01000026">
    <property type="protein sequence ID" value="TFK11946.1"/>
    <property type="molecule type" value="Genomic_DNA"/>
</dbReference>
<evidence type="ECO:0000313" key="2">
    <source>
        <dbReference type="EMBL" id="TFK11946.1"/>
    </source>
</evidence>
<protein>
    <submittedName>
        <fullName evidence="2">TraB domain-containing protein</fullName>
    </submittedName>
</protein>
<dbReference type="Proteomes" id="UP000297703">
    <property type="component" value="Unassembled WGS sequence"/>
</dbReference>
<name>A0A4D9ENP7_9SAUR</name>
<accession>A0A4D9ENP7</accession>
<reference evidence="2 3" key="2">
    <citation type="submission" date="2019-04" db="EMBL/GenBank/DDBJ databases">
        <title>The genome sequence of big-headed turtle.</title>
        <authorList>
            <person name="Gong S."/>
        </authorList>
    </citation>
    <scope>NUCLEOTIDE SEQUENCE [LARGE SCALE GENOMIC DNA]</scope>
    <source>
        <strain evidence="2">DO16091913</strain>
        <tissue evidence="2">Muscle</tissue>
    </source>
</reference>
<organism evidence="2 3">
    <name type="scientific">Platysternon megacephalum</name>
    <name type="common">big-headed turtle</name>
    <dbReference type="NCBI Taxonomy" id="55544"/>
    <lineage>
        <taxon>Eukaryota</taxon>
        <taxon>Metazoa</taxon>
        <taxon>Chordata</taxon>
        <taxon>Craniata</taxon>
        <taxon>Vertebrata</taxon>
        <taxon>Euteleostomi</taxon>
        <taxon>Archelosauria</taxon>
        <taxon>Testudinata</taxon>
        <taxon>Testudines</taxon>
        <taxon>Cryptodira</taxon>
        <taxon>Durocryptodira</taxon>
        <taxon>Testudinoidea</taxon>
        <taxon>Platysternidae</taxon>
        <taxon>Platysternon</taxon>
    </lineage>
</organism>
<feature type="compositionally biased region" description="Acidic residues" evidence="1">
    <location>
        <begin position="25"/>
        <end position="36"/>
    </location>
</feature>
<evidence type="ECO:0000313" key="3">
    <source>
        <dbReference type="Proteomes" id="UP000297703"/>
    </source>
</evidence>